<protein>
    <submittedName>
        <fullName evidence="1">Transporter</fullName>
    </submittedName>
</protein>
<evidence type="ECO:0000313" key="2">
    <source>
        <dbReference type="Proteomes" id="UP000276128"/>
    </source>
</evidence>
<dbReference type="OrthoDB" id="2068061at2"/>
<gene>
    <name evidence="1" type="ORF">EJQ19_18695</name>
</gene>
<evidence type="ECO:0000313" key="1">
    <source>
        <dbReference type="EMBL" id="RTE08124.1"/>
    </source>
</evidence>
<reference evidence="1 2" key="1">
    <citation type="submission" date="2018-12" db="EMBL/GenBank/DDBJ databases">
        <title>Bacillus ochoae sp. nov., Paenibacillus whitsoniae sp. nov., Paenibacillus spiritus sp. nov. Isolated from the Mars Exploration Rover during spacecraft assembly.</title>
        <authorList>
            <person name="Seuylemezian A."/>
            <person name="Vaishampayan P."/>
        </authorList>
    </citation>
    <scope>NUCLEOTIDE SEQUENCE [LARGE SCALE GENOMIC DNA]</scope>
    <source>
        <strain evidence="1 2">MER 54</strain>
    </source>
</reference>
<dbReference type="AlphaFoldDB" id="A0A430JAP8"/>
<sequence length="52" mass="6417">MFRFTYVWLTNGQQFWYYPIFVGRHSIAGYRWTGFSWMYFGVDLRNIDAFTC</sequence>
<name>A0A430JAP8_9BACL</name>
<keyword evidence="2" id="KW-1185">Reference proteome</keyword>
<comment type="caution">
    <text evidence="1">The sequence shown here is derived from an EMBL/GenBank/DDBJ whole genome shotgun (WGS) entry which is preliminary data.</text>
</comment>
<dbReference type="EMBL" id="RXHU01000056">
    <property type="protein sequence ID" value="RTE08124.1"/>
    <property type="molecule type" value="Genomic_DNA"/>
</dbReference>
<accession>A0A430JAP8</accession>
<dbReference type="Proteomes" id="UP000276128">
    <property type="component" value="Unassembled WGS sequence"/>
</dbReference>
<organism evidence="1 2">
    <name type="scientific">Paenibacillus whitsoniae</name>
    <dbReference type="NCBI Taxonomy" id="2496558"/>
    <lineage>
        <taxon>Bacteria</taxon>
        <taxon>Bacillati</taxon>
        <taxon>Bacillota</taxon>
        <taxon>Bacilli</taxon>
        <taxon>Bacillales</taxon>
        <taxon>Paenibacillaceae</taxon>
        <taxon>Paenibacillus</taxon>
    </lineage>
</organism>
<proteinExistence type="predicted"/>